<feature type="domain" description="Leucine-binding protein" evidence="6">
    <location>
        <begin position="31"/>
        <end position="366"/>
    </location>
</feature>
<evidence type="ECO:0000256" key="5">
    <source>
        <dbReference type="SAM" id="SignalP"/>
    </source>
</evidence>
<dbReference type="CDD" id="cd06359">
    <property type="entry name" value="PBP1_Nba-like"/>
    <property type="match status" value="1"/>
</dbReference>
<evidence type="ECO:0000256" key="2">
    <source>
        <dbReference type="ARBA" id="ARBA00022448"/>
    </source>
</evidence>
<keyword evidence="2" id="KW-0813">Transport</keyword>
<sequence length="395" mass="42225">MKQSLKLASLKLAGLAVLLGAAAGPAAAQEKVKIGVIVTLSGPAAGLGQQSRDGFQLAIKDLGGKMAGKDVEVVVVDDELKPDGAVTKVKGLLERDKVDFVVGPIFSNILQAIHRPVTENKTFLISPNAGPSSYAGKECSPFFYVTSYQNDQVHEILGKVAQDRGYKRVYVLVPNYQAGKDSAAGFKLDYKGEIVEESYMPLGTLDFQVELTKIASAKPDALFTFMPGGMGVGLVKQYRQAGLADKIPVLSAFTVDESTLPAQQDAAVGMFGGANWAPDLDNPQSKKFVAAYEAAYNGVPGTYAMQGYDAALLIDSAVKAVKGDLTNKDAVAAALKKADFTSLRGDFKFNNNGYPIQNFYLTKVAKRADGKFQTEIVEKVFSNYGDRYAKDCAAK</sequence>
<name>A0A1M7E633_9BRAD</name>
<dbReference type="PANTHER" id="PTHR30483:SF6">
    <property type="entry name" value="PERIPLASMIC BINDING PROTEIN OF ABC TRANSPORTER FOR NATURAL AMINO ACIDS"/>
    <property type="match status" value="1"/>
</dbReference>
<keyword evidence="4" id="KW-0029">Amino-acid transport</keyword>
<evidence type="ECO:0000256" key="1">
    <source>
        <dbReference type="ARBA" id="ARBA00010062"/>
    </source>
</evidence>
<dbReference type="EMBL" id="FNTI01000001">
    <property type="protein sequence ID" value="SED90764.1"/>
    <property type="molecule type" value="Genomic_DNA"/>
</dbReference>
<feature type="signal peptide" evidence="5">
    <location>
        <begin position="1"/>
        <end position="28"/>
    </location>
</feature>
<proteinExistence type="inferred from homology"/>
<dbReference type="SUPFAM" id="SSF53822">
    <property type="entry name" value="Periplasmic binding protein-like I"/>
    <property type="match status" value="1"/>
</dbReference>
<dbReference type="InterPro" id="IPR028082">
    <property type="entry name" value="Peripla_BP_I"/>
</dbReference>
<evidence type="ECO:0000313" key="7">
    <source>
        <dbReference type="EMBL" id="SED90764.1"/>
    </source>
</evidence>
<keyword evidence="3 5" id="KW-0732">Signal</keyword>
<dbReference type="Gene3D" id="3.40.50.2300">
    <property type="match status" value="2"/>
</dbReference>
<dbReference type="PRINTS" id="PR00337">
    <property type="entry name" value="LEUILEVALBP"/>
</dbReference>
<dbReference type="InterPro" id="IPR000709">
    <property type="entry name" value="Leu_Ile_Val-bd"/>
</dbReference>
<comment type="similarity">
    <text evidence="1">Belongs to the leucine-binding protein family.</text>
</comment>
<dbReference type="GO" id="GO:0006865">
    <property type="term" value="P:amino acid transport"/>
    <property type="evidence" value="ECO:0007669"/>
    <property type="project" value="UniProtKB-KW"/>
</dbReference>
<dbReference type="InterPro" id="IPR051010">
    <property type="entry name" value="BCAA_transport"/>
</dbReference>
<evidence type="ECO:0000313" key="8">
    <source>
        <dbReference type="Proteomes" id="UP000183208"/>
    </source>
</evidence>
<feature type="chain" id="PRO_5030031878" evidence="5">
    <location>
        <begin position="29"/>
        <end position="395"/>
    </location>
</feature>
<evidence type="ECO:0000256" key="3">
    <source>
        <dbReference type="ARBA" id="ARBA00022729"/>
    </source>
</evidence>
<organism evidence="7 8">
    <name type="scientific">Bradyrhizobium lablabi</name>
    <dbReference type="NCBI Taxonomy" id="722472"/>
    <lineage>
        <taxon>Bacteria</taxon>
        <taxon>Pseudomonadati</taxon>
        <taxon>Pseudomonadota</taxon>
        <taxon>Alphaproteobacteria</taxon>
        <taxon>Hyphomicrobiales</taxon>
        <taxon>Nitrobacteraceae</taxon>
        <taxon>Bradyrhizobium</taxon>
    </lineage>
</organism>
<dbReference type="Pfam" id="PF13458">
    <property type="entry name" value="Peripla_BP_6"/>
    <property type="match status" value="1"/>
</dbReference>
<dbReference type="Proteomes" id="UP000183208">
    <property type="component" value="Unassembled WGS sequence"/>
</dbReference>
<evidence type="ECO:0000256" key="4">
    <source>
        <dbReference type="ARBA" id="ARBA00022970"/>
    </source>
</evidence>
<protein>
    <submittedName>
        <fullName evidence="7">Amino acid/amide ABC transporter substrate-binding protein, HAAT family</fullName>
    </submittedName>
</protein>
<evidence type="ECO:0000259" key="6">
    <source>
        <dbReference type="Pfam" id="PF13458"/>
    </source>
</evidence>
<reference evidence="7 8" key="1">
    <citation type="submission" date="2016-10" db="EMBL/GenBank/DDBJ databases">
        <authorList>
            <person name="de Groot N.N."/>
        </authorList>
    </citation>
    <scope>NUCLEOTIDE SEQUENCE [LARGE SCALE GENOMIC DNA]</scope>
    <source>
        <strain evidence="7 8">GAS522</strain>
    </source>
</reference>
<dbReference type="AlphaFoldDB" id="A0A1M7E633"/>
<dbReference type="RefSeq" id="WP_074825820.1">
    <property type="nucleotide sequence ID" value="NZ_FNTI01000001.1"/>
</dbReference>
<accession>A0A1M7E633</accession>
<dbReference type="PANTHER" id="PTHR30483">
    <property type="entry name" value="LEUCINE-SPECIFIC-BINDING PROTEIN"/>
    <property type="match status" value="1"/>
</dbReference>
<gene>
    <name evidence="7" type="ORF">SAMN05444171_5612</name>
</gene>
<dbReference type="InterPro" id="IPR028081">
    <property type="entry name" value="Leu-bd"/>
</dbReference>